<keyword evidence="2" id="KW-1185">Reference proteome</keyword>
<protein>
    <submittedName>
        <fullName evidence="1">Uncharacterized protein</fullName>
    </submittedName>
</protein>
<dbReference type="Proteomes" id="UP000244005">
    <property type="component" value="Unassembled WGS sequence"/>
</dbReference>
<evidence type="ECO:0000313" key="2">
    <source>
        <dbReference type="Proteomes" id="UP000244005"/>
    </source>
</evidence>
<dbReference type="EMBL" id="KZ772705">
    <property type="protein sequence ID" value="PTQ41759.1"/>
    <property type="molecule type" value="Genomic_DNA"/>
</dbReference>
<name>A0A2R6X6N9_MARPO</name>
<organism evidence="1 2">
    <name type="scientific">Marchantia polymorpha</name>
    <name type="common">Common liverwort</name>
    <name type="synonym">Marchantia aquatica</name>
    <dbReference type="NCBI Taxonomy" id="3197"/>
    <lineage>
        <taxon>Eukaryota</taxon>
        <taxon>Viridiplantae</taxon>
        <taxon>Streptophyta</taxon>
        <taxon>Embryophyta</taxon>
        <taxon>Marchantiophyta</taxon>
        <taxon>Marchantiopsida</taxon>
        <taxon>Marchantiidae</taxon>
        <taxon>Marchantiales</taxon>
        <taxon>Marchantiaceae</taxon>
        <taxon>Marchantia</taxon>
    </lineage>
</organism>
<accession>A0A2R6X6N9</accession>
<reference evidence="2" key="1">
    <citation type="journal article" date="2017" name="Cell">
        <title>Insights into land plant evolution garnered from the Marchantia polymorpha genome.</title>
        <authorList>
            <person name="Bowman J.L."/>
            <person name="Kohchi T."/>
            <person name="Yamato K.T."/>
            <person name="Jenkins J."/>
            <person name="Shu S."/>
            <person name="Ishizaki K."/>
            <person name="Yamaoka S."/>
            <person name="Nishihama R."/>
            <person name="Nakamura Y."/>
            <person name="Berger F."/>
            <person name="Adam C."/>
            <person name="Aki S.S."/>
            <person name="Althoff F."/>
            <person name="Araki T."/>
            <person name="Arteaga-Vazquez M.A."/>
            <person name="Balasubrmanian S."/>
            <person name="Barry K."/>
            <person name="Bauer D."/>
            <person name="Boehm C.R."/>
            <person name="Briginshaw L."/>
            <person name="Caballero-Perez J."/>
            <person name="Catarino B."/>
            <person name="Chen F."/>
            <person name="Chiyoda S."/>
            <person name="Chovatia M."/>
            <person name="Davies K.M."/>
            <person name="Delmans M."/>
            <person name="Demura T."/>
            <person name="Dierschke T."/>
            <person name="Dolan L."/>
            <person name="Dorantes-Acosta A.E."/>
            <person name="Eklund D.M."/>
            <person name="Florent S.N."/>
            <person name="Flores-Sandoval E."/>
            <person name="Fujiyama A."/>
            <person name="Fukuzawa H."/>
            <person name="Galik B."/>
            <person name="Grimanelli D."/>
            <person name="Grimwood J."/>
            <person name="Grossniklaus U."/>
            <person name="Hamada T."/>
            <person name="Haseloff J."/>
            <person name="Hetherington A.J."/>
            <person name="Higo A."/>
            <person name="Hirakawa Y."/>
            <person name="Hundley H.N."/>
            <person name="Ikeda Y."/>
            <person name="Inoue K."/>
            <person name="Inoue S.I."/>
            <person name="Ishida S."/>
            <person name="Jia Q."/>
            <person name="Kakita M."/>
            <person name="Kanazawa T."/>
            <person name="Kawai Y."/>
            <person name="Kawashima T."/>
            <person name="Kennedy M."/>
            <person name="Kinose K."/>
            <person name="Kinoshita T."/>
            <person name="Kohara Y."/>
            <person name="Koide E."/>
            <person name="Komatsu K."/>
            <person name="Kopischke S."/>
            <person name="Kubo M."/>
            <person name="Kyozuka J."/>
            <person name="Lagercrantz U."/>
            <person name="Lin S.S."/>
            <person name="Lindquist E."/>
            <person name="Lipzen A.M."/>
            <person name="Lu C.W."/>
            <person name="De Luna E."/>
            <person name="Martienssen R.A."/>
            <person name="Minamino N."/>
            <person name="Mizutani M."/>
            <person name="Mizutani M."/>
            <person name="Mochizuki N."/>
            <person name="Monte I."/>
            <person name="Mosher R."/>
            <person name="Nagasaki H."/>
            <person name="Nakagami H."/>
            <person name="Naramoto S."/>
            <person name="Nishitani K."/>
            <person name="Ohtani M."/>
            <person name="Okamoto T."/>
            <person name="Okumura M."/>
            <person name="Phillips J."/>
            <person name="Pollak B."/>
            <person name="Reinders A."/>
            <person name="Rovekamp M."/>
            <person name="Sano R."/>
            <person name="Sawa S."/>
            <person name="Schmid M.W."/>
            <person name="Shirakawa M."/>
            <person name="Solano R."/>
            <person name="Spunde A."/>
            <person name="Suetsugu N."/>
            <person name="Sugano S."/>
            <person name="Sugiyama A."/>
            <person name="Sun R."/>
            <person name="Suzuki Y."/>
            <person name="Takenaka M."/>
            <person name="Takezawa D."/>
            <person name="Tomogane H."/>
            <person name="Tsuzuki M."/>
            <person name="Ueda T."/>
            <person name="Umeda M."/>
            <person name="Ward J.M."/>
            <person name="Watanabe Y."/>
            <person name="Yazaki K."/>
            <person name="Yokoyama R."/>
            <person name="Yoshitake Y."/>
            <person name="Yotsui I."/>
            <person name="Zachgo S."/>
            <person name="Schmutz J."/>
        </authorList>
    </citation>
    <scope>NUCLEOTIDE SEQUENCE [LARGE SCALE GENOMIC DNA]</scope>
    <source>
        <strain evidence="2">Tak-1</strain>
    </source>
</reference>
<dbReference type="AlphaFoldDB" id="A0A2R6X6N9"/>
<proteinExistence type="predicted"/>
<sequence length="126" mass="14901">MLPHPIHDLLLSVQDFTHTRSYSFTKRHADFVRKIVILISKTQPSIYKHYRLYFSDIWTTVKIRWTLAFHSPLWISFFCILSVATSNSSRVFSNALPFGHKDRIVVRRKQVSRNFTSSWRPCAICE</sequence>
<evidence type="ECO:0000313" key="1">
    <source>
        <dbReference type="EMBL" id="PTQ41759.1"/>
    </source>
</evidence>
<gene>
    <name evidence="1" type="ORF">MARPO_0033s0147</name>
</gene>